<evidence type="ECO:0000313" key="8">
    <source>
        <dbReference type="EMBL" id="MBC3540701.1"/>
    </source>
</evidence>
<proteinExistence type="inferred from homology"/>
<organism evidence="8 9">
    <name type="scientific">Rufibacter sediminis</name>
    <dbReference type="NCBI Taxonomy" id="2762756"/>
    <lineage>
        <taxon>Bacteria</taxon>
        <taxon>Pseudomonadati</taxon>
        <taxon>Bacteroidota</taxon>
        <taxon>Cytophagia</taxon>
        <taxon>Cytophagales</taxon>
        <taxon>Hymenobacteraceae</taxon>
        <taxon>Rufibacter</taxon>
    </lineage>
</organism>
<evidence type="ECO:0000259" key="7">
    <source>
        <dbReference type="Pfam" id="PF04239"/>
    </source>
</evidence>
<accession>A0ABR6VU67</accession>
<dbReference type="InterPro" id="IPR007353">
    <property type="entry name" value="DUF421"/>
</dbReference>
<comment type="caution">
    <text evidence="8">The sequence shown here is derived from an EMBL/GenBank/DDBJ whole genome shotgun (WGS) entry which is preliminary data.</text>
</comment>
<dbReference type="InterPro" id="IPR023090">
    <property type="entry name" value="UPF0702_alpha/beta_dom_sf"/>
</dbReference>
<comment type="similarity">
    <text evidence="2">Belongs to the UPF0702 family.</text>
</comment>
<keyword evidence="6" id="KW-0472">Membrane</keyword>
<evidence type="ECO:0000256" key="6">
    <source>
        <dbReference type="ARBA" id="ARBA00023136"/>
    </source>
</evidence>
<dbReference type="Proteomes" id="UP000659698">
    <property type="component" value="Unassembled WGS sequence"/>
</dbReference>
<keyword evidence="9" id="KW-1185">Reference proteome</keyword>
<keyword evidence="3" id="KW-1003">Cell membrane</keyword>
<keyword evidence="5" id="KW-1133">Transmembrane helix</keyword>
<evidence type="ECO:0000313" key="9">
    <source>
        <dbReference type="Proteomes" id="UP000659698"/>
    </source>
</evidence>
<comment type="subcellular location">
    <subcellularLocation>
        <location evidence="1">Cell membrane</location>
        <topology evidence="1">Multi-pass membrane protein</topology>
    </subcellularLocation>
</comment>
<evidence type="ECO:0000256" key="2">
    <source>
        <dbReference type="ARBA" id="ARBA00006448"/>
    </source>
</evidence>
<evidence type="ECO:0000256" key="4">
    <source>
        <dbReference type="ARBA" id="ARBA00022692"/>
    </source>
</evidence>
<evidence type="ECO:0000256" key="3">
    <source>
        <dbReference type="ARBA" id="ARBA00022475"/>
    </source>
</evidence>
<feature type="domain" description="YetF C-terminal" evidence="7">
    <location>
        <begin position="82"/>
        <end position="148"/>
    </location>
</feature>
<reference evidence="8 9" key="1">
    <citation type="journal article" date="2019" name="Int. J. Syst. Evol. Microbiol.">
        <title>Rufibacter sediminis sp. nov., isolated from freshwater lake sediment.</title>
        <authorList>
            <person name="Qu J.H."/>
            <person name="Zhang L.J."/>
            <person name="Fu Y.H."/>
            <person name="Li H.F."/>
        </authorList>
    </citation>
    <scope>NUCLEOTIDE SEQUENCE [LARGE SCALE GENOMIC DNA]</scope>
    <source>
        <strain evidence="8 9">H-1</strain>
    </source>
</reference>
<evidence type="ECO:0000256" key="1">
    <source>
        <dbReference type="ARBA" id="ARBA00004651"/>
    </source>
</evidence>
<keyword evidence="4" id="KW-0812">Transmembrane</keyword>
<name>A0ABR6VU67_9BACT</name>
<dbReference type="PANTHER" id="PTHR34582:SF6">
    <property type="entry name" value="UPF0702 TRANSMEMBRANE PROTEIN YCAP"/>
    <property type="match status" value="1"/>
</dbReference>
<dbReference type="Pfam" id="PF04239">
    <property type="entry name" value="DUF421"/>
    <property type="match status" value="1"/>
</dbReference>
<dbReference type="EMBL" id="JACOAF010000030">
    <property type="protein sequence ID" value="MBC3540701.1"/>
    <property type="molecule type" value="Genomic_DNA"/>
</dbReference>
<sequence length="149" mass="16386">MSLRSVLVFFISLTYVRIANKRIFGQQSAFDIVLGIMYGSIMSRAITGTSPFFPTLAAGLVLVLLHRILASVAFRFGHGHGVSNFIKGKTAALVKDGKLLKEEMRAHSITENDIVETMRAQGGPLDINKIETACLERSGKISIIYKEDK</sequence>
<protein>
    <submittedName>
        <fullName evidence="8">DUF421 domain-containing protein</fullName>
    </submittedName>
</protein>
<evidence type="ECO:0000256" key="5">
    <source>
        <dbReference type="ARBA" id="ARBA00022989"/>
    </source>
</evidence>
<dbReference type="PANTHER" id="PTHR34582">
    <property type="entry name" value="UPF0702 TRANSMEMBRANE PROTEIN YCAP"/>
    <property type="match status" value="1"/>
</dbReference>
<gene>
    <name evidence="8" type="ORF">H7U12_13490</name>
</gene>
<dbReference type="Gene3D" id="3.30.240.20">
    <property type="entry name" value="bsu07140 like domains"/>
    <property type="match status" value="1"/>
</dbReference>